<dbReference type="EMBL" id="LR796750">
    <property type="protein sequence ID" value="CAB4163531.1"/>
    <property type="molecule type" value="Genomic_DNA"/>
</dbReference>
<feature type="region of interest" description="Disordered" evidence="1">
    <location>
        <begin position="46"/>
        <end position="74"/>
    </location>
</feature>
<organism evidence="2">
    <name type="scientific">uncultured Caudovirales phage</name>
    <dbReference type="NCBI Taxonomy" id="2100421"/>
    <lineage>
        <taxon>Viruses</taxon>
        <taxon>Duplodnaviria</taxon>
        <taxon>Heunggongvirae</taxon>
        <taxon>Uroviricota</taxon>
        <taxon>Caudoviricetes</taxon>
        <taxon>Peduoviridae</taxon>
        <taxon>Maltschvirus</taxon>
        <taxon>Maltschvirus maltsch</taxon>
    </lineage>
</organism>
<evidence type="ECO:0000313" key="2">
    <source>
        <dbReference type="EMBL" id="CAB4163531.1"/>
    </source>
</evidence>
<reference evidence="2" key="1">
    <citation type="submission" date="2020-04" db="EMBL/GenBank/DDBJ databases">
        <authorList>
            <person name="Chiriac C."/>
            <person name="Salcher M."/>
            <person name="Ghai R."/>
            <person name="Kavagutti S V."/>
        </authorList>
    </citation>
    <scope>NUCLEOTIDE SEQUENCE</scope>
</reference>
<protein>
    <submittedName>
        <fullName evidence="2">Uncharacterized protein</fullName>
    </submittedName>
</protein>
<sequence>MRPKSSGFKFTDARRLAYANKLRANKPSPETIFLAVKIESGIGRTTTKVTSNQRKRRHARRQAWAAGDRHAFAA</sequence>
<name>A0A6J5P2G0_9CAUD</name>
<evidence type="ECO:0000256" key="1">
    <source>
        <dbReference type="SAM" id="MobiDB-lite"/>
    </source>
</evidence>
<accession>A0A6J5P2G0</accession>
<gene>
    <name evidence="2" type="ORF">UFOVP806_24</name>
</gene>
<proteinExistence type="predicted"/>